<evidence type="ECO:0000313" key="2">
    <source>
        <dbReference type="EMBL" id="AZU62679.1"/>
    </source>
</evidence>
<gene>
    <name evidence="2" type="ORF">CHR53_16185</name>
</gene>
<name>A0A3T0I030_9BACI</name>
<dbReference type="GO" id="GO:0016491">
    <property type="term" value="F:oxidoreductase activity"/>
    <property type="evidence" value="ECO:0007669"/>
    <property type="project" value="UniProtKB-ARBA"/>
</dbReference>
<dbReference type="OrthoDB" id="9770306at2"/>
<feature type="domain" description="Cysteine-rich" evidence="1">
    <location>
        <begin position="6"/>
        <end position="83"/>
    </location>
</feature>
<proteinExistence type="predicted"/>
<dbReference type="Proteomes" id="UP000282892">
    <property type="component" value="Chromosome"/>
</dbReference>
<protein>
    <submittedName>
        <fullName evidence="2">Fe-S oxidoreductase</fullName>
    </submittedName>
</protein>
<keyword evidence="3" id="KW-1185">Reference proteome</keyword>
<dbReference type="PANTHER" id="PTHR30296">
    <property type="entry name" value="UNCHARACTERIZED PROTEIN YKGE"/>
    <property type="match status" value="1"/>
</dbReference>
<dbReference type="RefSeq" id="WP_066383267.1">
    <property type="nucleotide sequence ID" value="NZ_CP022572.1"/>
</dbReference>
<dbReference type="EMBL" id="CP022572">
    <property type="protein sequence ID" value="AZU62679.1"/>
    <property type="molecule type" value="Genomic_DNA"/>
</dbReference>
<dbReference type="KEGG" id="nmk:CHR53_16185"/>
<dbReference type="STRING" id="1193713.GCA_001636315_00060"/>
<dbReference type="AlphaFoldDB" id="A0A3T0I030"/>
<dbReference type="GO" id="GO:0005829">
    <property type="term" value="C:cytosol"/>
    <property type="evidence" value="ECO:0007669"/>
    <property type="project" value="TreeGrafter"/>
</dbReference>
<evidence type="ECO:0000259" key="1">
    <source>
        <dbReference type="Pfam" id="PF02754"/>
    </source>
</evidence>
<reference evidence="2 3" key="1">
    <citation type="submission" date="2017-07" db="EMBL/GenBank/DDBJ databases">
        <title>The complete genome sequence of Bacillus mesonae strain H20-5, an efficient strain improving plant abiotic stress resistance.</title>
        <authorList>
            <person name="Kim S.Y."/>
            <person name="Song H."/>
            <person name="Sang M.K."/>
            <person name="Weon H.-Y."/>
            <person name="Song J."/>
        </authorList>
    </citation>
    <scope>NUCLEOTIDE SEQUENCE [LARGE SCALE GENOMIC DNA]</scope>
    <source>
        <strain evidence="2 3">H20-5</strain>
    </source>
</reference>
<organism evidence="2 3">
    <name type="scientific">Neobacillus mesonae</name>
    <dbReference type="NCBI Taxonomy" id="1193713"/>
    <lineage>
        <taxon>Bacteria</taxon>
        <taxon>Bacillati</taxon>
        <taxon>Bacillota</taxon>
        <taxon>Bacilli</taxon>
        <taxon>Bacillales</taxon>
        <taxon>Bacillaceae</taxon>
        <taxon>Neobacillus</taxon>
    </lineage>
</organism>
<feature type="domain" description="Cysteine-rich" evidence="1">
    <location>
        <begin position="133"/>
        <end position="216"/>
    </location>
</feature>
<dbReference type="Pfam" id="PF02754">
    <property type="entry name" value="CCG"/>
    <property type="match status" value="2"/>
</dbReference>
<dbReference type="PANTHER" id="PTHR30296:SF0">
    <property type="entry name" value="LACTATE UTILIZATION PROTEIN A"/>
    <property type="match status" value="1"/>
</dbReference>
<accession>A0A3T0I030</accession>
<sequence length="244" mass="27105">MKVSLLITCLSDVFFPQVGKSVVDLMNRCGVEVDFPEGQTCCGQPAYNSGFQKDAKKAAKQMIKAFEHSEYVVTPSGSCASMVCHYYKDLFKEEPEWYKKAEELAGKTYELTDFLVNILHMTELDSKLSETATFHNSCHMSRGMGIRNEPLQLLSQVEGLELKELPYCQDCCGFGGTFAAKMSPISEKMLDEKIEHIASTGANVLIGADLGCLLNIQGRLRKNGSKIQVAHIAEVLARRERSEC</sequence>
<evidence type="ECO:0000313" key="3">
    <source>
        <dbReference type="Proteomes" id="UP000282892"/>
    </source>
</evidence>
<dbReference type="InterPro" id="IPR004017">
    <property type="entry name" value="Cys_rich_dom"/>
</dbReference>